<sequence length="298" mass="31899">MNDPFLVPCLVTLRSEFNAVAPGRDKGADGWIGNRAHALSSSDHNPDETGRTPYSDADFVDEVHAVDIDGDGPWPDGRGGQAGGWFDRTIRAIAAQERREFLSTTVFGRLQNIIWRGQIISRSWGWSEWHDYDGPSDHFDHAHFSARYTSAQEADTRPWGVLEDDVTEAELIAAVEKALAGAKGQAAMWNATLAQDRIQGYDSTGAALPENPADPAADDMTVASAITFAARFARVGEAQLAALKAQLAELSAQVGQVDEQTAAAIFGGSTEQLRDVLVDALGRARAAELGALLTAPAA</sequence>
<keyword evidence="3" id="KW-1185">Reference proteome</keyword>
<gene>
    <name evidence="2" type="ORF">Apa02nite_015200</name>
</gene>
<feature type="coiled-coil region" evidence="1">
    <location>
        <begin position="233"/>
        <end position="260"/>
    </location>
</feature>
<proteinExistence type="predicted"/>
<accession>A0ABQ4B498</accession>
<evidence type="ECO:0000313" key="3">
    <source>
        <dbReference type="Proteomes" id="UP000624709"/>
    </source>
</evidence>
<name>A0ABQ4B498_9ACTN</name>
<protein>
    <submittedName>
        <fullName evidence="2">Uncharacterized protein</fullName>
    </submittedName>
</protein>
<evidence type="ECO:0000313" key="2">
    <source>
        <dbReference type="EMBL" id="GIE65412.1"/>
    </source>
</evidence>
<keyword evidence="1" id="KW-0175">Coiled coil</keyword>
<organism evidence="2 3">
    <name type="scientific">Actinoplanes palleronii</name>
    <dbReference type="NCBI Taxonomy" id="113570"/>
    <lineage>
        <taxon>Bacteria</taxon>
        <taxon>Bacillati</taxon>
        <taxon>Actinomycetota</taxon>
        <taxon>Actinomycetes</taxon>
        <taxon>Micromonosporales</taxon>
        <taxon>Micromonosporaceae</taxon>
        <taxon>Actinoplanes</taxon>
    </lineage>
</organism>
<dbReference type="EMBL" id="BOMS01000018">
    <property type="protein sequence ID" value="GIE65412.1"/>
    <property type="molecule type" value="Genomic_DNA"/>
</dbReference>
<comment type="caution">
    <text evidence="2">The sequence shown here is derived from an EMBL/GenBank/DDBJ whole genome shotgun (WGS) entry which is preliminary data.</text>
</comment>
<reference evidence="2 3" key="1">
    <citation type="submission" date="2021-01" db="EMBL/GenBank/DDBJ databases">
        <title>Whole genome shotgun sequence of Actinoplanes palleronii NBRC 14916.</title>
        <authorList>
            <person name="Komaki H."/>
            <person name="Tamura T."/>
        </authorList>
    </citation>
    <scope>NUCLEOTIDE SEQUENCE [LARGE SCALE GENOMIC DNA]</scope>
    <source>
        <strain evidence="2 3">NBRC 14916</strain>
    </source>
</reference>
<evidence type="ECO:0000256" key="1">
    <source>
        <dbReference type="SAM" id="Coils"/>
    </source>
</evidence>
<dbReference type="Proteomes" id="UP000624709">
    <property type="component" value="Unassembled WGS sequence"/>
</dbReference>
<dbReference type="RefSeq" id="WP_203824406.1">
    <property type="nucleotide sequence ID" value="NZ_BAAATY010000008.1"/>
</dbReference>